<evidence type="ECO:0008006" key="13">
    <source>
        <dbReference type="Google" id="ProtNLM"/>
    </source>
</evidence>
<name>A0AAN7LI78_9MYRT</name>
<proteinExistence type="inferred from homology"/>
<organism evidence="11 12">
    <name type="scientific">Trapa incisa</name>
    <dbReference type="NCBI Taxonomy" id="236973"/>
    <lineage>
        <taxon>Eukaryota</taxon>
        <taxon>Viridiplantae</taxon>
        <taxon>Streptophyta</taxon>
        <taxon>Embryophyta</taxon>
        <taxon>Tracheophyta</taxon>
        <taxon>Spermatophyta</taxon>
        <taxon>Magnoliopsida</taxon>
        <taxon>eudicotyledons</taxon>
        <taxon>Gunneridae</taxon>
        <taxon>Pentapetalae</taxon>
        <taxon>rosids</taxon>
        <taxon>malvids</taxon>
        <taxon>Myrtales</taxon>
        <taxon>Lythraceae</taxon>
        <taxon>Trapa</taxon>
    </lineage>
</organism>
<keyword evidence="12" id="KW-1185">Reference proteome</keyword>
<evidence type="ECO:0000256" key="1">
    <source>
        <dbReference type="ARBA" id="ARBA00004477"/>
    </source>
</evidence>
<feature type="transmembrane region" description="Helical" evidence="10">
    <location>
        <begin position="292"/>
        <end position="310"/>
    </location>
</feature>
<dbReference type="PANTHER" id="PTHR31651:SF33">
    <property type="entry name" value="PROTEIN PIN-LIKES 1"/>
    <property type="match status" value="1"/>
</dbReference>
<dbReference type="PANTHER" id="PTHR31651">
    <property type="match status" value="1"/>
</dbReference>
<comment type="subcellular location">
    <subcellularLocation>
        <location evidence="1">Endoplasmic reticulum membrane</location>
        <topology evidence="1">Multi-pass membrane protein</topology>
    </subcellularLocation>
</comment>
<evidence type="ECO:0000256" key="3">
    <source>
        <dbReference type="ARBA" id="ARBA00022692"/>
    </source>
</evidence>
<feature type="transmembrane region" description="Helical" evidence="10">
    <location>
        <begin position="70"/>
        <end position="94"/>
    </location>
</feature>
<evidence type="ECO:0000256" key="8">
    <source>
        <dbReference type="ARBA" id="ARBA00025100"/>
    </source>
</evidence>
<protein>
    <recommendedName>
        <fullName evidence="13">Auxin efflux carrier family protein</fullName>
    </recommendedName>
</protein>
<evidence type="ECO:0000256" key="7">
    <source>
        <dbReference type="ARBA" id="ARBA00023294"/>
    </source>
</evidence>
<comment type="similarity">
    <text evidence="9">Belongs to the auxin efflux carrier (TC 2.A.69.2) family.</text>
</comment>
<dbReference type="Pfam" id="PF03547">
    <property type="entry name" value="Mem_trans"/>
    <property type="match status" value="1"/>
</dbReference>
<evidence type="ECO:0000313" key="11">
    <source>
        <dbReference type="EMBL" id="KAK4781131.1"/>
    </source>
</evidence>
<feature type="transmembrane region" description="Helical" evidence="10">
    <location>
        <begin position="392"/>
        <end position="413"/>
    </location>
</feature>
<evidence type="ECO:0000256" key="9">
    <source>
        <dbReference type="ARBA" id="ARBA00025752"/>
    </source>
</evidence>
<keyword evidence="5 10" id="KW-1133">Transmembrane helix</keyword>
<evidence type="ECO:0000256" key="6">
    <source>
        <dbReference type="ARBA" id="ARBA00023136"/>
    </source>
</evidence>
<dbReference type="Proteomes" id="UP001345219">
    <property type="component" value="Chromosome 13"/>
</dbReference>
<feature type="transmembrane region" description="Helical" evidence="10">
    <location>
        <begin position="147"/>
        <end position="168"/>
    </location>
</feature>
<keyword evidence="4" id="KW-0256">Endoplasmic reticulum</keyword>
<feature type="transmembrane region" description="Helical" evidence="10">
    <location>
        <begin position="106"/>
        <end position="127"/>
    </location>
</feature>
<evidence type="ECO:0000256" key="5">
    <source>
        <dbReference type="ARBA" id="ARBA00022989"/>
    </source>
</evidence>
<dbReference type="EMBL" id="JAXIOK010000001">
    <property type="protein sequence ID" value="KAK4781131.1"/>
    <property type="molecule type" value="Genomic_DNA"/>
</dbReference>
<keyword evidence="7" id="KW-0927">Auxin signaling pathway</keyword>
<evidence type="ECO:0000256" key="2">
    <source>
        <dbReference type="ARBA" id="ARBA00022448"/>
    </source>
</evidence>
<evidence type="ECO:0000256" key="10">
    <source>
        <dbReference type="SAM" id="Phobius"/>
    </source>
</evidence>
<gene>
    <name evidence="11" type="ORF">SAY87_017237</name>
</gene>
<feature type="transmembrane region" description="Helical" evidence="10">
    <location>
        <begin position="252"/>
        <end position="272"/>
    </location>
</feature>
<dbReference type="GO" id="GO:0080162">
    <property type="term" value="P:endoplasmic reticulum to cytosol auxin transport"/>
    <property type="evidence" value="ECO:0007669"/>
    <property type="project" value="InterPro"/>
</dbReference>
<dbReference type="GO" id="GO:0005789">
    <property type="term" value="C:endoplasmic reticulum membrane"/>
    <property type="evidence" value="ECO:0007669"/>
    <property type="project" value="UniProtKB-SubCell"/>
</dbReference>
<sequence>MGFLDLFVVASMPVLKVLLVTGLGLYLALDHIDVMGESTRKQLNRIVYLVFNPALVGSNLARTITSESILLLWFMPINILLTFIIGSALGWILIKLTRAPQRLKGLILGCCAAGNMGNLPLIIVPAVCKEKASPFGDPDVCHGYGMAYASLSMAVGAIYLWSYVYNIVRVSSSSAHEGLKTVDPIKNAKSAMEIDNSVQDYIQPLLYPEKQGASHEPILPWSISETRDQVSTWSKVKQRLSMILGKINMRSMLTPSTTGAIVGFAIGLVPFIRSLMIGTNAPFRVFEDTASLIGGAAIPSVALIMGGNLLRGLRVSGIQPSLVVGVIAIRYIFLPLIGILIVRGAIYLGLVHSDPLYLFILLLQYALPPAMNIGTITQLFGAGESECSVVMLWTYGLASVALTLWSTFFMWLVS</sequence>
<reference evidence="11 12" key="1">
    <citation type="journal article" date="2023" name="Hortic Res">
        <title>Pangenome of water caltrop reveals structural variations and asymmetric subgenome divergence after allopolyploidization.</title>
        <authorList>
            <person name="Zhang X."/>
            <person name="Chen Y."/>
            <person name="Wang L."/>
            <person name="Yuan Y."/>
            <person name="Fang M."/>
            <person name="Shi L."/>
            <person name="Lu R."/>
            <person name="Comes H.P."/>
            <person name="Ma Y."/>
            <person name="Chen Y."/>
            <person name="Huang G."/>
            <person name="Zhou Y."/>
            <person name="Zheng Z."/>
            <person name="Qiu Y."/>
        </authorList>
    </citation>
    <scope>NUCLEOTIDE SEQUENCE [LARGE SCALE GENOMIC DNA]</scope>
    <source>
        <tissue evidence="11">Roots</tissue>
    </source>
</reference>
<feature type="transmembrane region" description="Helical" evidence="10">
    <location>
        <begin position="356"/>
        <end position="380"/>
    </location>
</feature>
<evidence type="ECO:0000256" key="4">
    <source>
        <dbReference type="ARBA" id="ARBA00022824"/>
    </source>
</evidence>
<feature type="transmembrane region" description="Helical" evidence="10">
    <location>
        <begin position="322"/>
        <end position="350"/>
    </location>
</feature>
<dbReference type="AlphaFoldDB" id="A0AAN7LI78"/>
<feature type="transmembrane region" description="Helical" evidence="10">
    <location>
        <begin position="6"/>
        <end position="26"/>
    </location>
</feature>
<comment type="caution">
    <text evidence="11">The sequence shown here is derived from an EMBL/GenBank/DDBJ whole genome shotgun (WGS) entry which is preliminary data.</text>
</comment>
<dbReference type="InterPro" id="IPR045033">
    <property type="entry name" value="PILS1/3/4/5/7"/>
</dbReference>
<evidence type="ECO:0000313" key="12">
    <source>
        <dbReference type="Proteomes" id="UP001345219"/>
    </source>
</evidence>
<keyword evidence="6 10" id="KW-0472">Membrane</keyword>
<keyword evidence="3 10" id="KW-0812">Transmembrane</keyword>
<dbReference type="GO" id="GO:0009734">
    <property type="term" value="P:auxin-activated signaling pathway"/>
    <property type="evidence" value="ECO:0007669"/>
    <property type="project" value="UniProtKB-KW"/>
</dbReference>
<keyword evidence="2" id="KW-0813">Transport</keyword>
<comment type="function">
    <text evidence="8">Involved in cellular auxin homeostasis by regulating auxin metabolism. Regulates intracellular auxin accumulation at the endoplasmic reticulum and thus auxin availability for nuclear auxin signaling.</text>
</comment>
<dbReference type="InterPro" id="IPR004776">
    <property type="entry name" value="Mem_transp_PIN-like"/>
</dbReference>
<accession>A0AAN7LI78</accession>